<protein>
    <recommendedName>
        <fullName evidence="3">Glycosyl transferase</fullName>
    </recommendedName>
</protein>
<name>A0A2S7XS97_9GAMM</name>
<comment type="caution">
    <text evidence="1">The sequence shown here is derived from an EMBL/GenBank/DDBJ whole genome shotgun (WGS) entry which is preliminary data.</text>
</comment>
<evidence type="ECO:0008006" key="3">
    <source>
        <dbReference type="Google" id="ProtNLM"/>
    </source>
</evidence>
<evidence type="ECO:0000313" key="1">
    <source>
        <dbReference type="EMBL" id="PQJ96516.1"/>
    </source>
</evidence>
<proteinExistence type="predicted"/>
<accession>A0A2S7XS97</accession>
<sequence>MKLLLLTGSCCPEWRIDYRKQLLHLLGSSHQLVTLIVAAGDPLAAVAEQQQIPVQLLLPELNQSRRKIQAALSDPAFQMRFSAWLKLLRQREPDLGICFYGDWLPPVLFELPTRGFSIFIPDRCQH</sequence>
<dbReference type="Proteomes" id="UP000239936">
    <property type="component" value="Unassembled WGS sequence"/>
</dbReference>
<reference evidence="1 2" key="1">
    <citation type="submission" date="2018-01" db="EMBL/GenBank/DDBJ databases">
        <title>The complete genome sequence of Chromatium okenii LaCa, a purple sulfur bacterium with a turbulent life.</title>
        <authorList>
            <person name="Luedin S.M."/>
            <person name="Liechti N."/>
            <person name="Storelli N."/>
            <person name="Danza F."/>
            <person name="Wittwer M."/>
            <person name="Pothier J.F."/>
            <person name="Tonolla M.A."/>
        </authorList>
    </citation>
    <scope>NUCLEOTIDE SEQUENCE [LARGE SCALE GENOMIC DNA]</scope>
    <source>
        <strain evidence="1 2">LaCa</strain>
    </source>
</reference>
<dbReference type="EMBL" id="PPGH01000034">
    <property type="protein sequence ID" value="PQJ96516.1"/>
    <property type="molecule type" value="Genomic_DNA"/>
</dbReference>
<organism evidence="1 2">
    <name type="scientific">Chromatium okenii</name>
    <dbReference type="NCBI Taxonomy" id="61644"/>
    <lineage>
        <taxon>Bacteria</taxon>
        <taxon>Pseudomonadati</taxon>
        <taxon>Pseudomonadota</taxon>
        <taxon>Gammaproteobacteria</taxon>
        <taxon>Chromatiales</taxon>
        <taxon>Chromatiaceae</taxon>
        <taxon>Chromatium</taxon>
    </lineage>
</organism>
<evidence type="ECO:0000313" key="2">
    <source>
        <dbReference type="Proteomes" id="UP000239936"/>
    </source>
</evidence>
<dbReference type="AlphaFoldDB" id="A0A2S7XS97"/>
<dbReference type="RefSeq" id="WP_105073276.1">
    <property type="nucleotide sequence ID" value="NZ_PPGH01000034.1"/>
</dbReference>
<gene>
    <name evidence="1" type="ORF">CXB77_06660</name>
</gene>
<keyword evidence="2" id="KW-1185">Reference proteome</keyword>